<dbReference type="RefSeq" id="XP_005778781.1">
    <property type="nucleotide sequence ID" value="XM_005778724.1"/>
</dbReference>
<dbReference type="PaxDb" id="2903-EOD26352"/>
<organism evidence="9 10">
    <name type="scientific">Emiliania huxleyi (strain CCMP1516)</name>
    <dbReference type="NCBI Taxonomy" id="280463"/>
    <lineage>
        <taxon>Eukaryota</taxon>
        <taxon>Haptista</taxon>
        <taxon>Haptophyta</taxon>
        <taxon>Prymnesiophyceae</taxon>
        <taxon>Isochrysidales</taxon>
        <taxon>Noelaerhabdaceae</taxon>
        <taxon>Emiliania</taxon>
    </lineage>
</organism>
<comment type="catalytic activity">
    <reaction evidence="1">
        <text>Thiol-dependent hydrolysis of ester, thioester, amide, peptide and isopeptide bonds formed by the C-terminal Gly of ubiquitin (a 76-residue protein attached to proteins as an intracellular targeting signal).</text>
        <dbReference type="EC" id="3.4.19.12"/>
    </reaction>
</comment>
<dbReference type="GeneID" id="17271897"/>
<keyword evidence="4" id="KW-0833">Ubl conjugation pathway</keyword>
<protein>
    <recommendedName>
        <fullName evidence="2">ubiquitinyl hydrolase 1</fullName>
        <ecNumber evidence="2">3.4.19.12</ecNumber>
    </recommendedName>
</protein>
<evidence type="ECO:0000313" key="9">
    <source>
        <dbReference type="EnsemblProtists" id="EOD26352"/>
    </source>
</evidence>
<dbReference type="InterPro" id="IPR048857">
    <property type="entry name" value="OTU1_Ubl"/>
</dbReference>
<proteinExistence type="predicted"/>
<evidence type="ECO:0000256" key="7">
    <source>
        <dbReference type="SAM" id="MobiDB-lite"/>
    </source>
</evidence>
<keyword evidence="10" id="KW-1185">Reference proteome</keyword>
<evidence type="ECO:0000256" key="4">
    <source>
        <dbReference type="ARBA" id="ARBA00022786"/>
    </source>
</evidence>
<evidence type="ECO:0000259" key="8">
    <source>
        <dbReference type="Pfam" id="PF21403"/>
    </source>
</evidence>
<keyword evidence="6" id="KW-0788">Thiol protease</keyword>
<evidence type="ECO:0000256" key="1">
    <source>
        <dbReference type="ARBA" id="ARBA00000707"/>
    </source>
</evidence>
<feature type="domain" description="OTU1 Ubl" evidence="8">
    <location>
        <begin position="1"/>
        <end position="51"/>
    </location>
</feature>
<sequence>MNLRLQGPEGVTTLELSDGASFGDLIDAAAAACSLPASQVELRSGFPPQPLAGDRAAAASSFVGAGARLVVSKARAAPTQAHNPHGSGGRKKAAPQRLAEGAAPRDRLLASSSSGGVVNGGGSGGDASGSGGGGGSSGGGGNSGSGSDFARRMAEAKKRKREGGEASSSSAAPRSAAPPLNPNADPLAPLPLALTLAKARGGGGGGGGGGSGGGGGGAAAAAGKVKVKARSAEQYAGEIYSGSSGAMQTAARGGGKTGDFLSEHAMIEFRVAAVQGPACQLLWWPRPTSDKNGSMKNGPMNWTGRSYQLEPLPRPTPKACPQLACTFKAVRRRAFETLQLLDRASALSKRGSSSRGGTTSHLLSLQALLPSPRRCCSAAQQCPAIPAVDTRSLVREFDGDVEGGVEALRREVQDGAAVES</sequence>
<evidence type="ECO:0000256" key="2">
    <source>
        <dbReference type="ARBA" id="ARBA00012759"/>
    </source>
</evidence>
<accession>A0A0D3JS67</accession>
<reference evidence="10" key="1">
    <citation type="journal article" date="2013" name="Nature">
        <title>Pan genome of the phytoplankton Emiliania underpins its global distribution.</title>
        <authorList>
            <person name="Read B.A."/>
            <person name="Kegel J."/>
            <person name="Klute M.J."/>
            <person name="Kuo A."/>
            <person name="Lefebvre S.C."/>
            <person name="Maumus F."/>
            <person name="Mayer C."/>
            <person name="Miller J."/>
            <person name="Monier A."/>
            <person name="Salamov A."/>
            <person name="Young J."/>
            <person name="Aguilar M."/>
            <person name="Claverie J.M."/>
            <person name="Frickenhaus S."/>
            <person name="Gonzalez K."/>
            <person name="Herman E.K."/>
            <person name="Lin Y.C."/>
            <person name="Napier J."/>
            <person name="Ogata H."/>
            <person name="Sarno A.F."/>
            <person name="Shmutz J."/>
            <person name="Schroeder D."/>
            <person name="de Vargas C."/>
            <person name="Verret F."/>
            <person name="von Dassow P."/>
            <person name="Valentin K."/>
            <person name="Van de Peer Y."/>
            <person name="Wheeler G."/>
            <person name="Dacks J.B."/>
            <person name="Delwiche C.F."/>
            <person name="Dyhrman S.T."/>
            <person name="Glockner G."/>
            <person name="John U."/>
            <person name="Richards T."/>
            <person name="Worden A.Z."/>
            <person name="Zhang X."/>
            <person name="Grigoriev I.V."/>
            <person name="Allen A.E."/>
            <person name="Bidle K."/>
            <person name="Borodovsky M."/>
            <person name="Bowler C."/>
            <person name="Brownlee C."/>
            <person name="Cock J.M."/>
            <person name="Elias M."/>
            <person name="Gladyshev V.N."/>
            <person name="Groth M."/>
            <person name="Guda C."/>
            <person name="Hadaegh A."/>
            <person name="Iglesias-Rodriguez M.D."/>
            <person name="Jenkins J."/>
            <person name="Jones B.M."/>
            <person name="Lawson T."/>
            <person name="Leese F."/>
            <person name="Lindquist E."/>
            <person name="Lobanov A."/>
            <person name="Lomsadze A."/>
            <person name="Malik S.B."/>
            <person name="Marsh M.E."/>
            <person name="Mackinder L."/>
            <person name="Mock T."/>
            <person name="Mueller-Roeber B."/>
            <person name="Pagarete A."/>
            <person name="Parker M."/>
            <person name="Probert I."/>
            <person name="Quesneville H."/>
            <person name="Raines C."/>
            <person name="Rensing S.A."/>
            <person name="Riano-Pachon D.M."/>
            <person name="Richier S."/>
            <person name="Rokitta S."/>
            <person name="Shiraiwa Y."/>
            <person name="Soanes D.M."/>
            <person name="van der Giezen M."/>
            <person name="Wahlund T.M."/>
            <person name="Williams B."/>
            <person name="Wilson W."/>
            <person name="Wolfe G."/>
            <person name="Wurch L.L."/>
        </authorList>
    </citation>
    <scope>NUCLEOTIDE SEQUENCE</scope>
</reference>
<feature type="compositionally biased region" description="Low complexity" evidence="7">
    <location>
        <begin position="166"/>
        <end position="188"/>
    </location>
</feature>
<dbReference type="Pfam" id="PF21403">
    <property type="entry name" value="OTU1_UBXL"/>
    <property type="match status" value="1"/>
</dbReference>
<keyword evidence="5" id="KW-0378">Hydrolase</keyword>
<dbReference type="EC" id="3.4.19.12" evidence="2"/>
<dbReference type="AlphaFoldDB" id="A0A0D3JS67"/>
<feature type="compositionally biased region" description="Gly residues" evidence="7">
    <location>
        <begin position="117"/>
        <end position="144"/>
    </location>
</feature>
<evidence type="ECO:0000313" key="10">
    <source>
        <dbReference type="Proteomes" id="UP000013827"/>
    </source>
</evidence>
<dbReference type="Proteomes" id="UP000013827">
    <property type="component" value="Unassembled WGS sequence"/>
</dbReference>
<keyword evidence="3" id="KW-0645">Protease</keyword>
<evidence type="ECO:0000256" key="6">
    <source>
        <dbReference type="ARBA" id="ARBA00022807"/>
    </source>
</evidence>
<dbReference type="EnsemblProtists" id="EOD26352">
    <property type="protein sequence ID" value="EOD26352"/>
    <property type="gene ID" value="EMIHUDRAFT_100437"/>
</dbReference>
<feature type="region of interest" description="Disordered" evidence="7">
    <location>
        <begin position="74"/>
        <end position="188"/>
    </location>
</feature>
<evidence type="ECO:0000256" key="3">
    <source>
        <dbReference type="ARBA" id="ARBA00022670"/>
    </source>
</evidence>
<dbReference type="KEGG" id="ehx:EMIHUDRAFT_100437"/>
<dbReference type="Gene3D" id="3.10.20.90">
    <property type="entry name" value="Phosphatidylinositol 3-kinase Catalytic Subunit, Chain A, domain 1"/>
    <property type="match status" value="1"/>
</dbReference>
<dbReference type="HOGENOM" id="CLU_654583_0_0_1"/>
<name>A0A0D3JS67_EMIH1</name>
<evidence type="ECO:0000256" key="5">
    <source>
        <dbReference type="ARBA" id="ARBA00022801"/>
    </source>
</evidence>
<reference evidence="9" key="2">
    <citation type="submission" date="2024-10" db="UniProtKB">
        <authorList>
            <consortium name="EnsemblProtists"/>
        </authorList>
    </citation>
    <scope>IDENTIFICATION</scope>
</reference>